<accession>A0A7J8V4A9</accession>
<dbReference type="EMBL" id="JABFAB010000008">
    <property type="protein sequence ID" value="MBA0657372.1"/>
    <property type="molecule type" value="Genomic_DNA"/>
</dbReference>
<dbReference type="InterPro" id="IPR016169">
    <property type="entry name" value="FAD-bd_PCMH_sub2"/>
</dbReference>
<dbReference type="InterPro" id="IPR036318">
    <property type="entry name" value="FAD-bd_PCMH-like_sf"/>
</dbReference>
<dbReference type="Gene3D" id="3.30.465.10">
    <property type="match status" value="1"/>
</dbReference>
<dbReference type="SUPFAM" id="SSF56176">
    <property type="entry name" value="FAD-binding/transporter-associated domain-like"/>
    <property type="match status" value="1"/>
</dbReference>
<dbReference type="AlphaFoldDB" id="A0A7J8V4A9"/>
<feature type="non-terminal residue" evidence="1">
    <location>
        <position position="116"/>
    </location>
</feature>
<keyword evidence="2" id="KW-1185">Reference proteome</keyword>
<organism evidence="1 2">
    <name type="scientific">Gossypium klotzschianum</name>
    <dbReference type="NCBI Taxonomy" id="34286"/>
    <lineage>
        <taxon>Eukaryota</taxon>
        <taxon>Viridiplantae</taxon>
        <taxon>Streptophyta</taxon>
        <taxon>Embryophyta</taxon>
        <taxon>Tracheophyta</taxon>
        <taxon>Spermatophyta</taxon>
        <taxon>Magnoliopsida</taxon>
        <taxon>eudicotyledons</taxon>
        <taxon>Gunneridae</taxon>
        <taxon>Pentapetalae</taxon>
        <taxon>rosids</taxon>
        <taxon>malvids</taxon>
        <taxon>Malvales</taxon>
        <taxon>Malvaceae</taxon>
        <taxon>Malvoideae</taxon>
        <taxon>Gossypium</taxon>
    </lineage>
</organism>
<proteinExistence type="predicted"/>
<comment type="caution">
    <text evidence="1">The sequence shown here is derived from an EMBL/GenBank/DDBJ whole genome shotgun (WGS) entry which is preliminary data.</text>
</comment>
<feature type="non-terminal residue" evidence="1">
    <location>
        <position position="1"/>
    </location>
</feature>
<evidence type="ECO:0000313" key="1">
    <source>
        <dbReference type="EMBL" id="MBA0657372.1"/>
    </source>
</evidence>
<dbReference type="PANTHER" id="PTHR32448">
    <property type="entry name" value="OS08G0158400 PROTEIN"/>
    <property type="match status" value="1"/>
</dbReference>
<evidence type="ECO:0008006" key="3">
    <source>
        <dbReference type="Google" id="ProtNLM"/>
    </source>
</evidence>
<name>A0A7J8V4A9_9ROSI</name>
<dbReference type="GO" id="GO:0050660">
    <property type="term" value="F:flavin adenine dinucleotide binding"/>
    <property type="evidence" value="ECO:0007669"/>
    <property type="project" value="InterPro"/>
</dbReference>
<gene>
    <name evidence="1" type="ORF">Goklo_009660</name>
</gene>
<reference evidence="1 2" key="1">
    <citation type="journal article" date="2019" name="Genome Biol. Evol.">
        <title>Insights into the evolution of the New World diploid cottons (Gossypium, subgenus Houzingenia) based on genome sequencing.</title>
        <authorList>
            <person name="Grover C.E."/>
            <person name="Arick M.A. 2nd"/>
            <person name="Thrash A."/>
            <person name="Conover J.L."/>
            <person name="Sanders W.S."/>
            <person name="Peterson D.G."/>
            <person name="Frelichowski J.E."/>
            <person name="Scheffler J.A."/>
            <person name="Scheffler B.E."/>
            <person name="Wendel J.F."/>
        </authorList>
    </citation>
    <scope>NUCLEOTIDE SEQUENCE [LARGE SCALE GENOMIC DNA]</scope>
    <source>
        <strain evidence="1">57</strain>
        <tissue evidence="1">Leaf</tissue>
    </source>
</reference>
<dbReference type="Gene3D" id="3.40.462.20">
    <property type="match status" value="1"/>
</dbReference>
<dbReference type="Proteomes" id="UP000593573">
    <property type="component" value="Unassembled WGS sequence"/>
</dbReference>
<dbReference type="OrthoDB" id="407275at2759"/>
<sequence>GGHLSGGGYGLLFRKYGLGADNVIDARLIDVKGRILDKKSMGEDLFWAIRGGGGVRKTLEQNATKLVHRWQSIAHKFPKEMYPSIAIARVNSSEDEEKMTIQASFTSVFLGSIEEL</sequence>
<protein>
    <recommendedName>
        <fullName evidence="3">FAD-binding PCMH-type domain-containing protein</fullName>
    </recommendedName>
</protein>
<evidence type="ECO:0000313" key="2">
    <source>
        <dbReference type="Proteomes" id="UP000593573"/>
    </source>
</evidence>